<keyword evidence="3" id="KW-1185">Reference proteome</keyword>
<dbReference type="EMBL" id="JAMGBD010000002">
    <property type="protein sequence ID" value="MCL6684503.1"/>
    <property type="molecule type" value="Genomic_DNA"/>
</dbReference>
<evidence type="ECO:0008006" key="4">
    <source>
        <dbReference type="Google" id="ProtNLM"/>
    </source>
</evidence>
<reference evidence="2" key="1">
    <citation type="submission" date="2022-05" db="EMBL/GenBank/DDBJ databases">
        <authorList>
            <person name="Jo J.-H."/>
            <person name="Im W.-T."/>
        </authorList>
    </citation>
    <scope>NUCLEOTIDE SEQUENCE</scope>
    <source>
        <strain evidence="2">SE158</strain>
    </source>
</reference>
<accession>A0ABT0RPD8</accession>
<feature type="region of interest" description="Disordered" evidence="1">
    <location>
        <begin position="52"/>
        <end position="102"/>
    </location>
</feature>
<name>A0ABT0RPD8_9SPHN</name>
<feature type="compositionally biased region" description="Gly residues" evidence="1">
    <location>
        <begin position="90"/>
        <end position="102"/>
    </location>
</feature>
<evidence type="ECO:0000313" key="3">
    <source>
        <dbReference type="Proteomes" id="UP001165363"/>
    </source>
</evidence>
<comment type="caution">
    <text evidence="2">The sequence shown here is derived from an EMBL/GenBank/DDBJ whole genome shotgun (WGS) entry which is preliminary data.</text>
</comment>
<dbReference type="RefSeq" id="WP_249848910.1">
    <property type="nucleotide sequence ID" value="NZ_JAMGBD010000002.1"/>
</dbReference>
<evidence type="ECO:0000256" key="1">
    <source>
        <dbReference type="SAM" id="MobiDB-lite"/>
    </source>
</evidence>
<protein>
    <recommendedName>
        <fullName evidence="4">Lipoprotein</fullName>
    </recommendedName>
</protein>
<dbReference type="PROSITE" id="PS51257">
    <property type="entry name" value="PROKAR_LIPOPROTEIN"/>
    <property type="match status" value="1"/>
</dbReference>
<proteinExistence type="predicted"/>
<evidence type="ECO:0000313" key="2">
    <source>
        <dbReference type="EMBL" id="MCL6684503.1"/>
    </source>
</evidence>
<sequence length="102" mass="10313">MSFRLIIAVAGVALLSACQTEPLPQAGSMDAAFGEVTKYNAAVQIINPDPVYTAQDAQPGDNGEKMAGAVKRYRTDAVKPIEPVSSTSKSGGGSGGSGSGPK</sequence>
<gene>
    <name evidence="2" type="ORF">LZ536_11420</name>
</gene>
<dbReference type="Proteomes" id="UP001165363">
    <property type="component" value="Unassembled WGS sequence"/>
</dbReference>
<organism evidence="2 3">
    <name type="scientific">Sphingomonas alba</name>
    <dbReference type="NCBI Taxonomy" id="2908208"/>
    <lineage>
        <taxon>Bacteria</taxon>
        <taxon>Pseudomonadati</taxon>
        <taxon>Pseudomonadota</taxon>
        <taxon>Alphaproteobacteria</taxon>
        <taxon>Sphingomonadales</taxon>
        <taxon>Sphingomonadaceae</taxon>
        <taxon>Sphingomonas</taxon>
    </lineage>
</organism>